<dbReference type="InterPro" id="IPR036322">
    <property type="entry name" value="WD40_repeat_dom_sf"/>
</dbReference>
<evidence type="ECO:0000256" key="3">
    <source>
        <dbReference type="ARBA" id="ARBA00023117"/>
    </source>
</evidence>
<keyword evidence="9" id="KW-1185">Reference proteome</keyword>
<feature type="repeat" description="WD" evidence="5">
    <location>
        <begin position="480"/>
        <end position="514"/>
    </location>
</feature>
<name>A0ABP1FVL2_9CHLO</name>
<keyword evidence="2" id="KW-0677">Repeat</keyword>
<dbReference type="PROSITE" id="PS50294">
    <property type="entry name" value="WD_REPEATS_REGION"/>
    <property type="match status" value="4"/>
</dbReference>
<dbReference type="Pfam" id="PF00400">
    <property type="entry name" value="WD40"/>
    <property type="match status" value="5"/>
</dbReference>
<dbReference type="PROSITE" id="PS50330">
    <property type="entry name" value="UIM"/>
    <property type="match status" value="1"/>
</dbReference>
<organism evidence="8 9">
    <name type="scientific">Coccomyxa viridis</name>
    <dbReference type="NCBI Taxonomy" id="1274662"/>
    <lineage>
        <taxon>Eukaryota</taxon>
        <taxon>Viridiplantae</taxon>
        <taxon>Chlorophyta</taxon>
        <taxon>core chlorophytes</taxon>
        <taxon>Trebouxiophyceae</taxon>
        <taxon>Trebouxiophyceae incertae sedis</taxon>
        <taxon>Coccomyxaceae</taxon>
        <taxon>Coccomyxa</taxon>
    </lineage>
</organism>
<feature type="repeat" description="WD" evidence="5">
    <location>
        <begin position="406"/>
        <end position="437"/>
    </location>
</feature>
<feature type="compositionally biased region" description="Basic and acidic residues" evidence="6">
    <location>
        <begin position="1425"/>
        <end position="1440"/>
    </location>
</feature>
<feature type="region of interest" description="Disordered" evidence="6">
    <location>
        <begin position="733"/>
        <end position="960"/>
    </location>
</feature>
<evidence type="ECO:0000256" key="1">
    <source>
        <dbReference type="ARBA" id="ARBA00022574"/>
    </source>
</evidence>
<feature type="compositionally biased region" description="Basic residues" evidence="6">
    <location>
        <begin position="907"/>
        <end position="920"/>
    </location>
</feature>
<accession>A0ABP1FVL2</accession>
<dbReference type="PROSITE" id="PS50082">
    <property type="entry name" value="WD_REPEATS_2"/>
    <property type="match status" value="5"/>
</dbReference>
<feature type="compositionally biased region" description="Basic residues" evidence="6">
    <location>
        <begin position="1653"/>
        <end position="1663"/>
    </location>
</feature>
<feature type="compositionally biased region" description="Acidic residues" evidence="6">
    <location>
        <begin position="1304"/>
        <end position="1322"/>
    </location>
</feature>
<feature type="compositionally biased region" description="Low complexity" evidence="6">
    <location>
        <begin position="947"/>
        <end position="958"/>
    </location>
</feature>
<evidence type="ECO:0000256" key="2">
    <source>
        <dbReference type="ARBA" id="ARBA00022737"/>
    </source>
</evidence>
<dbReference type="EMBL" id="CAXHTA020000005">
    <property type="protein sequence ID" value="CAL5221582.1"/>
    <property type="molecule type" value="Genomic_DNA"/>
</dbReference>
<dbReference type="Gene3D" id="1.20.920.10">
    <property type="entry name" value="Bromodomain-like"/>
    <property type="match status" value="1"/>
</dbReference>
<feature type="region of interest" description="Disordered" evidence="6">
    <location>
        <begin position="1297"/>
        <end position="1663"/>
    </location>
</feature>
<gene>
    <name evidence="8" type="primary">g3800</name>
    <name evidence="8" type="ORF">VP750_LOCUS3241</name>
</gene>
<dbReference type="InterPro" id="IPR057451">
    <property type="entry name" value="BRWD/PHIP_AD"/>
</dbReference>
<dbReference type="InterPro" id="IPR052060">
    <property type="entry name" value="Bromo_WD_repeat"/>
</dbReference>
<keyword evidence="1 5" id="KW-0853">WD repeat</keyword>
<feature type="compositionally biased region" description="Acidic residues" evidence="6">
    <location>
        <begin position="877"/>
        <end position="902"/>
    </location>
</feature>
<dbReference type="InterPro" id="IPR001680">
    <property type="entry name" value="WD40_rpt"/>
</dbReference>
<dbReference type="SMART" id="SM00320">
    <property type="entry name" value="WD40"/>
    <property type="match status" value="7"/>
</dbReference>
<protein>
    <submittedName>
        <fullName evidence="8">G3800 protein</fullName>
    </submittedName>
</protein>
<feature type="compositionally biased region" description="Basic and acidic residues" evidence="6">
    <location>
        <begin position="921"/>
        <end position="936"/>
    </location>
</feature>
<dbReference type="InterPro" id="IPR003903">
    <property type="entry name" value="UIM_dom"/>
</dbReference>
<dbReference type="PROSITE" id="PS00678">
    <property type="entry name" value="WD_REPEATS_1"/>
    <property type="match status" value="2"/>
</dbReference>
<evidence type="ECO:0000259" key="7">
    <source>
        <dbReference type="PROSITE" id="PS50014"/>
    </source>
</evidence>
<keyword evidence="3 4" id="KW-0103">Bromodomain</keyword>
<feature type="repeat" description="WD" evidence="5">
    <location>
        <begin position="172"/>
        <end position="205"/>
    </location>
</feature>
<dbReference type="Pfam" id="PF25313">
    <property type="entry name" value="BRWD_AD"/>
    <property type="match status" value="1"/>
</dbReference>
<evidence type="ECO:0000313" key="9">
    <source>
        <dbReference type="Proteomes" id="UP001497392"/>
    </source>
</evidence>
<evidence type="ECO:0000256" key="4">
    <source>
        <dbReference type="PROSITE-ProRule" id="PRU00035"/>
    </source>
</evidence>
<feature type="compositionally biased region" description="Acidic residues" evidence="6">
    <location>
        <begin position="1606"/>
        <end position="1619"/>
    </location>
</feature>
<feature type="compositionally biased region" description="Basic and acidic residues" evidence="6">
    <location>
        <begin position="813"/>
        <end position="862"/>
    </location>
</feature>
<evidence type="ECO:0000256" key="5">
    <source>
        <dbReference type="PROSITE-ProRule" id="PRU00221"/>
    </source>
</evidence>
<dbReference type="InterPro" id="IPR015943">
    <property type="entry name" value="WD40/YVTN_repeat-like_dom_sf"/>
</dbReference>
<dbReference type="PROSITE" id="PS50014">
    <property type="entry name" value="BROMODOMAIN_2"/>
    <property type="match status" value="1"/>
</dbReference>
<proteinExistence type="predicted"/>
<dbReference type="PANTHER" id="PTHR16266">
    <property type="entry name" value="WD REPEAT DOMAIN 9"/>
    <property type="match status" value="1"/>
</dbReference>
<sequence>MDTPKEEALKHQLLPARTDFLGQRHALTYDQLKERFSHVAPTKLQAILREALLRKQAESNPRPTSLLDRGWAGVEQHAKLAQCLRAPHCRATLPQKLSLRQTGWSAAAHDPRRLLPPRQYVEQLRHQRTLRGHHFAVYCIAFDRSGRYVITGSDDHLVKMWSVESALLLASCRGHQGEVTDLAVNADNSIVASSSNDTVIRCWSLLEKKLGHPVSVLLGHAQPVTFVDFCKAAPDVLLSSSNDGTCRIWDARHGGDAKHVLSPTLLFGQTQGPSRRGHAPAAGAALDHALRSTRSAAPPDAPASAEAEAQQGEPQDEQDGTGLMVCGFSEQGTFIFAGSNDCCVYVWHWDLDLEQWGKSGSEAPAPSYEDNDPIGDLSLSAEEKDMTRRAPSPMRLDSAPSEVCRLQGHRHDVLLLQVSHDSSGIATGSKDGCVRVWRRQRRGRALANMWTSSLVLSCPIDDEAAAAARRRRRAPPNPSINQVAWTMDDNKVLAAISDNTVAVWDAHSGDLMQRLRGHTSGAHVLECHPIDPRLAMTAGYDGQTIVWDLLEGQPLARFWTQDTRPVEGRWCDPLQLVDGHWSHDGSSIIVADVAGQWHLYSVGHFTFPTRGLYDQFFASDYAPVIRDVNQFVLDQETGQPPHLRQERDQLVDFLGDPYPPAIQAAFRSRRLGLLSDADMAQELRFQPGMLPNALVQSGPTLTAAAWQAQEDGASEEASALAVARAHERMMQADLAQAQAAAEQPRAAAAAERSGARQRTAAAGSHAASQSQAQQLQALGRAEQDDDSDYGYLLSSDSDEDQRRRIPQRASQRQQERSLRRRDRSSAEEEFHHEEGDTREARAARRAEARERRQLDLLAESHARGPHRAKRQRRDAPEDADAFMSDSEEPDGDYASDVEDGDDVALRRYPRRNAATRRQTSRRGDSHSREALRREQTQRLQRRHRSALHAQAAHAEGAASKGRPLKTYSWLQVTEQTPGVYVPQIGDTVVYLQQGHKMYHERLRDKRRGPWDTIVSTAAETRGQRMRPAEPARVVDLKYIIGQDADSDTMAVMRLALDDSASPLAGREFEVEMPPPHHGQAEFVVLRSRFEAAMQRGWRSEDKCQIYYPDEEEAGDGQWWSGSVAADMLEPEEAQAAMHQPWSCEGLWERFVVHWAEPPDTDPSQHSPWELFDEGVSPEQMRAEAPSLDAAESQRLQAALKQLMRTRKYQLFCDTPGPDAVYATGDAGVPVWYTAVVPLPLALPDLVQRLQNGYYRHAEALEHDASTIASNAELYNGAGSDVANTAADLARRIAGAVTGKSTQAVDEESEDDDVDISDASDKEDEGHAEDWGRALPHFSTRPRTQRPRALGDLSAAKHSGGSGSGEPSEEDMAGGRRSSRARRPTQRLSVGPEPGPSTRHSRFPSRLRATVHRYSPEASETEEEPDQHLLQRPARDTRSARPDQGGSSGFGQDRGASGAGPRVVLRWSGRPESLSSQPPLQAMLRSHPRNGRQPERANEGAAGSRALKPRSQAAGPSPDHSLRRSQRSVRSTALPSPAPEDPSRHAAEANGSAAALTQMPSQDPPSTFASARTNGFAFSPGRARRTRLRHPSPSATQALGQSAMQTEDNDALMDEQEQLEEAIRQSLLSSEEKQDAEGHEFSAAPSSAAQKGRSGLRIKLRGAS</sequence>
<comment type="caution">
    <text evidence="8">The sequence shown here is derived from an EMBL/GenBank/DDBJ whole genome shotgun (WGS) entry which is preliminary data.</text>
</comment>
<dbReference type="InterPro" id="IPR001487">
    <property type="entry name" value="Bromodomain"/>
</dbReference>
<dbReference type="SUPFAM" id="SSF47370">
    <property type="entry name" value="Bromodomain"/>
    <property type="match status" value="1"/>
</dbReference>
<dbReference type="CDD" id="cd00200">
    <property type="entry name" value="WD40"/>
    <property type="match status" value="1"/>
</dbReference>
<evidence type="ECO:0000313" key="8">
    <source>
        <dbReference type="EMBL" id="CAL5221582.1"/>
    </source>
</evidence>
<dbReference type="InterPro" id="IPR057452">
    <property type="entry name" value="BRWD/PHIP_N"/>
</dbReference>
<feature type="compositionally biased region" description="Low complexity" evidence="6">
    <location>
        <begin position="733"/>
        <end position="780"/>
    </location>
</feature>
<feature type="repeat" description="WD" evidence="5">
    <location>
        <begin position="130"/>
        <end position="171"/>
    </location>
</feature>
<feature type="region of interest" description="Disordered" evidence="6">
    <location>
        <begin position="292"/>
        <end position="323"/>
    </location>
</feature>
<dbReference type="Pfam" id="PF00439">
    <property type="entry name" value="Bromodomain"/>
    <property type="match status" value="1"/>
</dbReference>
<dbReference type="Proteomes" id="UP001497392">
    <property type="component" value="Unassembled WGS sequence"/>
</dbReference>
<feature type="compositionally biased region" description="Basic residues" evidence="6">
    <location>
        <begin position="1398"/>
        <end position="1410"/>
    </location>
</feature>
<dbReference type="PANTHER" id="PTHR16266:SF17">
    <property type="entry name" value="BRWD3"/>
    <property type="match status" value="1"/>
</dbReference>
<feature type="compositionally biased region" description="Basic and acidic residues" evidence="6">
    <location>
        <begin position="1629"/>
        <end position="1639"/>
    </location>
</feature>
<feature type="domain" description="Bromo" evidence="7">
    <location>
        <begin position="1232"/>
        <end position="1282"/>
    </location>
</feature>
<feature type="compositionally biased region" description="Low complexity" evidence="6">
    <location>
        <begin position="295"/>
        <end position="313"/>
    </location>
</feature>
<feature type="repeat" description="WD" evidence="5">
    <location>
        <begin position="217"/>
        <end position="259"/>
    </location>
</feature>
<dbReference type="InterPro" id="IPR019775">
    <property type="entry name" value="WD40_repeat_CS"/>
</dbReference>
<feature type="compositionally biased region" description="Basic residues" evidence="6">
    <location>
        <begin position="863"/>
        <end position="872"/>
    </location>
</feature>
<evidence type="ECO:0000256" key="6">
    <source>
        <dbReference type="SAM" id="MobiDB-lite"/>
    </source>
</evidence>
<dbReference type="InterPro" id="IPR036427">
    <property type="entry name" value="Bromodomain-like_sf"/>
</dbReference>
<reference evidence="8 9" key="1">
    <citation type="submission" date="2024-06" db="EMBL/GenBank/DDBJ databases">
        <authorList>
            <person name="Kraege A."/>
            <person name="Thomma B."/>
        </authorList>
    </citation>
    <scope>NUCLEOTIDE SEQUENCE [LARGE SCALE GENOMIC DNA]</scope>
</reference>
<dbReference type="Pfam" id="PF25437">
    <property type="entry name" value="BRWD1_N"/>
    <property type="match status" value="1"/>
</dbReference>
<feature type="compositionally biased region" description="Polar residues" evidence="6">
    <location>
        <begin position="1557"/>
        <end position="1572"/>
    </location>
</feature>
<dbReference type="SUPFAM" id="SSF50978">
    <property type="entry name" value="WD40 repeat-like"/>
    <property type="match status" value="1"/>
</dbReference>
<dbReference type="Gene3D" id="2.130.10.10">
    <property type="entry name" value="YVTN repeat-like/Quinoprotein amine dehydrogenase"/>
    <property type="match status" value="2"/>
</dbReference>
<feature type="compositionally biased region" description="Polar residues" evidence="6">
    <location>
        <begin position="1592"/>
        <end position="1605"/>
    </location>
</feature>